<keyword evidence="2" id="KW-1185">Reference proteome</keyword>
<sequence length="75" mass="8604">MLNQLTTFLALLDYAIHSLNIRTNNVNNPSLSYGILDQVLHPPDMYNLNGRSIDHLQEILQIFAKLDLEWLLNAV</sequence>
<evidence type="ECO:0000313" key="1">
    <source>
        <dbReference type="EMBL" id="ADI66259.1"/>
    </source>
</evidence>
<dbReference type="EMBL" id="CP002060">
    <property type="protein sequence ID" value="ADI66259.1"/>
    <property type="molecule type" value="Genomic_DNA"/>
</dbReference>
<dbReference type="KEGG" id="naz:Aazo_5231"/>
<geneLocation type="plasmid" evidence="1 2">
    <name>pAzo01</name>
</geneLocation>
<dbReference type="Proteomes" id="UP000001511">
    <property type="component" value="Plasmid pAzo01"/>
</dbReference>
<keyword evidence="1" id="KW-0614">Plasmid</keyword>
<organism evidence="1 2">
    <name type="scientific">Nostoc azollae (strain 0708)</name>
    <name type="common">Anabaena azollae (strain 0708)</name>
    <dbReference type="NCBI Taxonomy" id="551115"/>
    <lineage>
        <taxon>Bacteria</taxon>
        <taxon>Bacillati</taxon>
        <taxon>Cyanobacteriota</taxon>
        <taxon>Cyanophyceae</taxon>
        <taxon>Nostocales</taxon>
        <taxon>Nostocaceae</taxon>
        <taxon>Trichormus</taxon>
    </lineage>
</organism>
<protein>
    <submittedName>
        <fullName evidence="1">Uncharacterized protein</fullName>
    </submittedName>
</protein>
<dbReference type="AlphaFoldDB" id="D7E5K0"/>
<name>D7E5K0_NOSA0</name>
<evidence type="ECO:0000313" key="2">
    <source>
        <dbReference type="Proteomes" id="UP000001511"/>
    </source>
</evidence>
<accession>D7E5K0</accession>
<proteinExistence type="predicted"/>
<reference evidence="1 2" key="1">
    <citation type="journal article" date="2010" name="PLoS ONE">
        <title>Genome erosion in a nitrogen-fixing vertically transmitted endosymbiotic multicellular cyanobacterium.</title>
        <authorList>
            <person name="Ran L."/>
            <person name="Larsson J."/>
            <person name="Vigil-Stenman T."/>
            <person name="Nylander J.A."/>
            <person name="Ininbergs K."/>
            <person name="Zheng W.W."/>
            <person name="Lapidus A."/>
            <person name="Lowry S."/>
            <person name="Haselkorn R."/>
            <person name="Bergman B."/>
        </authorList>
    </citation>
    <scope>NUCLEOTIDE SEQUENCE [LARGE SCALE GENOMIC DNA]</scope>
    <source>
        <strain evidence="2">0708</strain>
        <plasmid evidence="2">Plasmid pAzo01</plasmid>
    </source>
</reference>
<dbReference type="RefSeq" id="WP_013193268.1">
    <property type="nucleotide sequence ID" value="NC_014249.1"/>
</dbReference>
<gene>
    <name evidence="1" type="ordered locus">Aazo_5231</name>
</gene>
<dbReference type="HOGENOM" id="CLU_2667451_0_0_3"/>